<reference evidence="1" key="1">
    <citation type="submission" date="2018-02" db="EMBL/GenBank/DDBJ databases">
        <title>Rhizophora mucronata_Transcriptome.</title>
        <authorList>
            <person name="Meera S.P."/>
            <person name="Sreeshan A."/>
            <person name="Augustine A."/>
        </authorList>
    </citation>
    <scope>NUCLEOTIDE SEQUENCE</scope>
    <source>
        <tissue evidence="1">Leaf</tissue>
    </source>
</reference>
<organism evidence="1">
    <name type="scientific">Rhizophora mucronata</name>
    <name type="common">Asiatic mangrove</name>
    <dbReference type="NCBI Taxonomy" id="61149"/>
    <lineage>
        <taxon>Eukaryota</taxon>
        <taxon>Viridiplantae</taxon>
        <taxon>Streptophyta</taxon>
        <taxon>Embryophyta</taxon>
        <taxon>Tracheophyta</taxon>
        <taxon>Spermatophyta</taxon>
        <taxon>Magnoliopsida</taxon>
        <taxon>eudicotyledons</taxon>
        <taxon>Gunneridae</taxon>
        <taxon>Pentapetalae</taxon>
        <taxon>rosids</taxon>
        <taxon>fabids</taxon>
        <taxon>Malpighiales</taxon>
        <taxon>Rhizophoraceae</taxon>
        <taxon>Rhizophora</taxon>
    </lineage>
</organism>
<dbReference type="EMBL" id="GGEC01017033">
    <property type="protein sequence ID" value="MBW97516.1"/>
    <property type="molecule type" value="Transcribed_RNA"/>
</dbReference>
<evidence type="ECO:0000313" key="1">
    <source>
        <dbReference type="EMBL" id="MBW97516.1"/>
    </source>
</evidence>
<dbReference type="AlphaFoldDB" id="A0A2P2JVL0"/>
<accession>A0A2P2JVL0</accession>
<sequence>MVTFVAFLRQNFQSQSSKCSSLYPISKAHSKNLSCQ</sequence>
<protein>
    <submittedName>
        <fullName evidence="1">Uncharacterized protein</fullName>
    </submittedName>
</protein>
<name>A0A2P2JVL0_RHIMU</name>
<proteinExistence type="predicted"/>